<sequence length="348" mass="37716">MNAQVQEGQLVPEEGMAAMINRSEIEQQISTARRFPRSLKKFRDEALQMVTLSQSIAEQCVYALPRDGKTIEGPSARFAEVVASAWGNNRAGARVIDDKGEFIIAQGVFHDLERNVAITYEVQRRIVDRQGRRFKPDMIGVTANAACSIALRNAVLKGVPKAFWEDMYVEARKVIMGDVKTLANRRADALGVFQRFGVSAEQVCAKLEVAGVEDIGLEHLVLLRGIVTAIKEGDTTPEEAFAIAGQANAPAARAAYTAEQFAAALPAWKAAVNGGKKTPQQIVTLAETKASLSDEQRKTILALGEPERQAEPAAQQAPQDKPAFPSDDEPQNAAHAAAGRITQTAVER</sequence>
<protein>
    <submittedName>
        <fullName evidence="2">Uncharacterized protein</fullName>
    </submittedName>
</protein>
<evidence type="ECO:0000313" key="3">
    <source>
        <dbReference type="Proteomes" id="UP000293089"/>
    </source>
</evidence>
<reference evidence="2 3" key="1">
    <citation type="submission" date="2019-02" db="EMBL/GenBank/DDBJ databases">
        <title>WGS of Pseudoxanthomonas species novum from clinical isolates.</title>
        <authorList>
            <person name="Bernier A.-M."/>
            <person name="Bernard K."/>
            <person name="Vachon A."/>
        </authorList>
    </citation>
    <scope>NUCLEOTIDE SEQUENCE [LARGE SCALE GENOMIC DNA]</scope>
    <source>
        <strain evidence="3">NML 170316</strain>
    </source>
</reference>
<organism evidence="2 3">
    <name type="scientific">Pseudoxanthomonas winnipegensis</name>
    <dbReference type="NCBI Taxonomy" id="2480810"/>
    <lineage>
        <taxon>Bacteria</taxon>
        <taxon>Pseudomonadati</taxon>
        <taxon>Pseudomonadota</taxon>
        <taxon>Gammaproteobacteria</taxon>
        <taxon>Lysobacterales</taxon>
        <taxon>Lysobacteraceae</taxon>
        <taxon>Pseudoxanthomonas</taxon>
    </lineage>
</organism>
<dbReference type="Proteomes" id="UP000293089">
    <property type="component" value="Unassembled WGS sequence"/>
</dbReference>
<comment type="caution">
    <text evidence="2">The sequence shown here is derived from an EMBL/GenBank/DDBJ whole genome shotgun (WGS) entry which is preliminary data.</text>
</comment>
<accession>A0ABY1WCH4</accession>
<gene>
    <name evidence="2" type="ORF">EA658_16470</name>
</gene>
<name>A0ABY1WCH4_9GAMM</name>
<dbReference type="EMBL" id="SHME01000004">
    <property type="protein sequence ID" value="TAA18680.1"/>
    <property type="molecule type" value="Genomic_DNA"/>
</dbReference>
<keyword evidence="3" id="KW-1185">Reference proteome</keyword>
<evidence type="ECO:0000313" key="2">
    <source>
        <dbReference type="EMBL" id="TAA18680.1"/>
    </source>
</evidence>
<dbReference type="RefSeq" id="WP_130529704.1">
    <property type="nucleotide sequence ID" value="NZ_SHMD01000002.1"/>
</dbReference>
<feature type="region of interest" description="Disordered" evidence="1">
    <location>
        <begin position="298"/>
        <end position="348"/>
    </location>
</feature>
<evidence type="ECO:0000256" key="1">
    <source>
        <dbReference type="SAM" id="MobiDB-lite"/>
    </source>
</evidence>
<proteinExistence type="predicted"/>